<name>A0ABM8ZTS7_9VIBR</name>
<dbReference type="Proteomes" id="UP000838672">
    <property type="component" value="Unassembled WGS sequence"/>
</dbReference>
<comment type="caution">
    <text evidence="2">The sequence shown here is derived from an EMBL/GenBank/DDBJ whole genome shotgun (WGS) entry which is preliminary data.</text>
</comment>
<accession>A0ABM8ZTS7</accession>
<keyword evidence="3" id="KW-1185">Reference proteome</keyword>
<evidence type="ECO:0000256" key="1">
    <source>
        <dbReference type="SAM" id="SignalP"/>
    </source>
</evidence>
<sequence length="228" mass="25639">MFILLVLMTLLFTRSVDAQESADAVLQHSVQSTFWHAQDTDTRAVNLLTANQVRQKPVSRDLENIEQRMLKQSPVVTGSPEFVAQVRHALFMIAQQSPQHYRYITQNIGAIVEHDKSGMDVMHRPMTFYMSDVTAFHSLYWCAGTIVHDAYHAYLYKQAQSQYGASVPYSAWGGTQAEVAAIAVQRDALVALKAPRYMLDYLAGLDGTHGDVDGDGAISWHDYQARTW</sequence>
<reference evidence="2" key="1">
    <citation type="submission" date="2021-11" db="EMBL/GenBank/DDBJ databases">
        <authorList>
            <person name="Rodrigo-Torres L."/>
            <person name="Arahal R. D."/>
            <person name="Lucena T."/>
        </authorList>
    </citation>
    <scope>NUCLEOTIDE SEQUENCE</scope>
    <source>
        <strain evidence="2">CECT 7929</strain>
    </source>
</reference>
<evidence type="ECO:0000313" key="2">
    <source>
        <dbReference type="EMBL" id="CAH0533724.1"/>
    </source>
</evidence>
<protein>
    <recommendedName>
        <fullName evidence="4">EF-hand domain-containing protein</fullName>
    </recommendedName>
</protein>
<organism evidence="2 3">
    <name type="scientific">Vibrio stylophorae</name>
    <dbReference type="NCBI Taxonomy" id="659351"/>
    <lineage>
        <taxon>Bacteria</taxon>
        <taxon>Pseudomonadati</taxon>
        <taxon>Pseudomonadota</taxon>
        <taxon>Gammaproteobacteria</taxon>
        <taxon>Vibrionales</taxon>
        <taxon>Vibrionaceae</taxon>
        <taxon>Vibrio</taxon>
    </lineage>
</organism>
<evidence type="ECO:0008006" key="4">
    <source>
        <dbReference type="Google" id="ProtNLM"/>
    </source>
</evidence>
<keyword evidence="1" id="KW-0732">Signal</keyword>
<gene>
    <name evidence="2" type="ORF">VST7929_01599</name>
</gene>
<feature type="signal peptide" evidence="1">
    <location>
        <begin position="1"/>
        <end position="18"/>
    </location>
</feature>
<evidence type="ECO:0000313" key="3">
    <source>
        <dbReference type="Proteomes" id="UP000838672"/>
    </source>
</evidence>
<feature type="chain" id="PRO_5046293990" description="EF-hand domain-containing protein" evidence="1">
    <location>
        <begin position="19"/>
        <end position="228"/>
    </location>
</feature>
<proteinExistence type="predicted"/>
<dbReference type="EMBL" id="CAKLDI010000001">
    <property type="protein sequence ID" value="CAH0533724.1"/>
    <property type="molecule type" value="Genomic_DNA"/>
</dbReference>